<keyword evidence="2 7" id="KW-0645">Protease</keyword>
<accession>A0A085UGF0</accession>
<dbReference type="EMBL" id="WMFL01000085">
    <property type="protein sequence ID" value="NJI03444.1"/>
    <property type="molecule type" value="Genomic_DNA"/>
</dbReference>
<comment type="similarity">
    <text evidence="5">Belongs to the Prp family.</text>
</comment>
<dbReference type="GO" id="GO:0008234">
    <property type="term" value="F:cysteine-type peptidase activity"/>
    <property type="evidence" value="ECO:0007669"/>
    <property type="project" value="UniProtKB-KW"/>
</dbReference>
<evidence type="ECO:0000256" key="1">
    <source>
        <dbReference type="ARBA" id="ARBA00022517"/>
    </source>
</evidence>
<name>A0A085UGF0_9STAP</name>
<evidence type="ECO:0000313" key="8">
    <source>
        <dbReference type="EMBL" id="OTW31012.1"/>
    </source>
</evidence>
<evidence type="ECO:0000313" key="10">
    <source>
        <dbReference type="Proteomes" id="UP000646308"/>
    </source>
</evidence>
<comment type="caution">
    <text evidence="7">The sequence shown here is derived from an EMBL/GenBank/DDBJ whole genome shotgun (WGS) entry which is preliminary data.</text>
</comment>
<dbReference type="InterPro" id="IPR007422">
    <property type="entry name" value="Peptidase_Prp"/>
</dbReference>
<dbReference type="EMBL" id="NEFX01000012">
    <property type="protein sequence ID" value="OTW31012.1"/>
    <property type="molecule type" value="Genomic_DNA"/>
</dbReference>
<dbReference type="GeneID" id="57691752"/>
<keyword evidence="9" id="KW-1185">Reference proteome</keyword>
<evidence type="ECO:0000313" key="7">
    <source>
        <dbReference type="EMBL" id="NJI03444.1"/>
    </source>
</evidence>
<evidence type="ECO:0000256" key="4">
    <source>
        <dbReference type="ARBA" id="ARBA00022807"/>
    </source>
</evidence>
<evidence type="ECO:0000256" key="5">
    <source>
        <dbReference type="ARBA" id="ARBA00044503"/>
    </source>
</evidence>
<dbReference type="Gene3D" id="3.30.70.1490">
    <property type="entry name" value="Cysteine protease Prp"/>
    <property type="match status" value="1"/>
</dbReference>
<dbReference type="RefSeq" id="WP_037565480.1">
    <property type="nucleotide sequence ID" value="NZ_CP009623.1"/>
</dbReference>
<keyword evidence="4" id="KW-0788">Thiol protease</keyword>
<keyword evidence="3" id="KW-0378">Hydrolase</keyword>
<evidence type="ECO:0000256" key="3">
    <source>
        <dbReference type="ARBA" id="ARBA00022801"/>
    </source>
</evidence>
<dbReference type="KEGG" id="sagq:EP23_04070"/>
<dbReference type="CDD" id="cd16332">
    <property type="entry name" value="Prp-like"/>
    <property type="match status" value="1"/>
</dbReference>
<dbReference type="GO" id="GO:0042254">
    <property type="term" value="P:ribosome biogenesis"/>
    <property type="evidence" value="ECO:0007669"/>
    <property type="project" value="UniProtKB-KW"/>
</dbReference>
<dbReference type="GO" id="GO:0006508">
    <property type="term" value="P:proteolysis"/>
    <property type="evidence" value="ECO:0007669"/>
    <property type="project" value="UniProtKB-KW"/>
</dbReference>
<dbReference type="OrthoDB" id="48998at2"/>
<reference evidence="8 9" key="1">
    <citation type="submission" date="2017-04" db="EMBL/GenBank/DDBJ databases">
        <title>Staphylococcus agnetis, a potential pathogen in the broiler production.</title>
        <authorList>
            <person name="Poulsen L."/>
        </authorList>
    </citation>
    <scope>NUCLEOTIDE SEQUENCE [LARGE SCALE GENOMIC DNA]</scope>
    <source>
        <strain evidence="8 9">723_310714_2_2_spleen</strain>
    </source>
</reference>
<reference evidence="7" key="2">
    <citation type="submission" date="2019-11" db="EMBL/GenBank/DDBJ databases">
        <title>Whole genome comparisons of Staphylococcus agnetis isolates from cattle and chickens.</title>
        <authorList>
            <person name="Rhoads D."/>
            <person name="Shwani A."/>
            <person name="Adkins P."/>
            <person name="Calcutt M."/>
            <person name="Middleton J."/>
        </authorList>
    </citation>
    <scope>NUCLEOTIDE SEQUENCE</scope>
    <source>
        <strain evidence="7">1387</strain>
    </source>
</reference>
<dbReference type="SUPFAM" id="SSF118010">
    <property type="entry name" value="TM1457-like"/>
    <property type="match status" value="1"/>
</dbReference>
<proteinExistence type="inferred from homology"/>
<protein>
    <recommendedName>
        <fullName evidence="6">Ribosomal processing cysteine protease Prp</fullName>
    </recommendedName>
</protein>
<keyword evidence="1" id="KW-0690">Ribosome biogenesis</keyword>
<dbReference type="PANTHER" id="PTHR39178:SF1">
    <property type="entry name" value="RIBOSOMAL-PROCESSING CYSTEINE PROTEASE PRP"/>
    <property type="match status" value="1"/>
</dbReference>
<evidence type="ECO:0000256" key="2">
    <source>
        <dbReference type="ARBA" id="ARBA00022670"/>
    </source>
</evidence>
<dbReference type="InterPro" id="IPR036764">
    <property type="entry name" value="Peptidase_Prp_sf"/>
</dbReference>
<dbReference type="eggNOG" id="COG2868">
    <property type="taxonomic scope" value="Bacteria"/>
</dbReference>
<dbReference type="Proteomes" id="UP000195208">
    <property type="component" value="Unassembled WGS sequence"/>
</dbReference>
<sequence>MINVDIKLNDDGQVTDVIMEGHADFAEHGQDIVCAGASAVLFGSVNAIIGLTSERPDIDYSDDGGYFHFRSVDTSNEKAQLILQSMLISLQTIEEEYKDYIKLNYK</sequence>
<dbReference type="Proteomes" id="UP000646308">
    <property type="component" value="Unassembled WGS sequence"/>
</dbReference>
<organism evidence="7 10">
    <name type="scientific">Staphylococcus agnetis</name>
    <dbReference type="NCBI Taxonomy" id="985762"/>
    <lineage>
        <taxon>Bacteria</taxon>
        <taxon>Bacillati</taxon>
        <taxon>Bacillota</taxon>
        <taxon>Bacilli</taxon>
        <taxon>Bacillales</taxon>
        <taxon>Staphylococcaceae</taxon>
        <taxon>Staphylococcus</taxon>
    </lineage>
</organism>
<dbReference type="AlphaFoldDB" id="A0A085UGF0"/>
<evidence type="ECO:0000313" key="9">
    <source>
        <dbReference type="Proteomes" id="UP000195208"/>
    </source>
</evidence>
<evidence type="ECO:0000256" key="6">
    <source>
        <dbReference type="ARBA" id="ARBA00044538"/>
    </source>
</evidence>
<dbReference type="Pfam" id="PF04327">
    <property type="entry name" value="Peptidase_Prp"/>
    <property type="match status" value="1"/>
</dbReference>
<gene>
    <name evidence="8" type="ORF">B9M88_06025</name>
    <name evidence="7" type="ORF">GLV84_11455</name>
</gene>
<dbReference type="PANTHER" id="PTHR39178">
    <property type="entry name" value="HYPOTHETICAL RIBOSOME-ASSOCIATED PROTEIN"/>
    <property type="match status" value="1"/>
</dbReference>